<organism evidence="2 3">
    <name type="scientific">Streptomyces similanensis</name>
    <dbReference type="NCBI Taxonomy" id="1274988"/>
    <lineage>
        <taxon>Bacteria</taxon>
        <taxon>Bacillati</taxon>
        <taxon>Actinomycetota</taxon>
        <taxon>Actinomycetes</taxon>
        <taxon>Kitasatosporales</taxon>
        <taxon>Streptomycetaceae</taxon>
        <taxon>Streptomyces</taxon>
    </lineage>
</organism>
<dbReference type="EMBL" id="BAABKC010000049">
    <property type="protein sequence ID" value="GAA5060220.1"/>
    <property type="molecule type" value="Genomic_DNA"/>
</dbReference>
<keyword evidence="3" id="KW-1185">Reference proteome</keyword>
<name>A0ABP9KN19_9ACTN</name>
<gene>
    <name evidence="2" type="ORF">GCM10023336_36780</name>
</gene>
<feature type="domain" description="HTH-like" evidence="1">
    <location>
        <begin position="50"/>
        <end position="106"/>
    </location>
</feature>
<comment type="caution">
    <text evidence="2">The sequence shown here is derived from an EMBL/GenBank/DDBJ whole genome shotgun (WGS) entry which is preliminary data.</text>
</comment>
<sequence>MKTRRWDFVSAHAETFGVQRICRVLRVSRSGYYRGGSPGRRHAKSGRAADDALLVEIREVHTEHKGTYGVRRVHAQLRGFGRTVNRKRIERLMRQHGIEGRHLRRRKRTTVPGRLAPPAADLVQRRFTAARLDEKWCHDITYVQVGGTWSYLVCVIDICSRQVLRLGL</sequence>
<dbReference type="Proteomes" id="UP001500124">
    <property type="component" value="Unassembled WGS sequence"/>
</dbReference>
<dbReference type="InterPro" id="IPR025948">
    <property type="entry name" value="HTH-like_dom"/>
</dbReference>
<dbReference type="PANTHER" id="PTHR46889:SF4">
    <property type="entry name" value="TRANSPOSASE INSO FOR INSERTION SEQUENCE ELEMENT IS911B-RELATED"/>
    <property type="match status" value="1"/>
</dbReference>
<dbReference type="SUPFAM" id="SSF53098">
    <property type="entry name" value="Ribonuclease H-like"/>
    <property type="match status" value="1"/>
</dbReference>
<dbReference type="InterPro" id="IPR012337">
    <property type="entry name" value="RNaseH-like_sf"/>
</dbReference>
<dbReference type="RefSeq" id="WP_345669310.1">
    <property type="nucleotide sequence ID" value="NZ_BAABKC010000049.1"/>
</dbReference>
<dbReference type="PANTHER" id="PTHR46889">
    <property type="entry name" value="TRANSPOSASE INSF FOR INSERTION SEQUENCE IS3B-RELATED"/>
    <property type="match status" value="1"/>
</dbReference>
<dbReference type="Pfam" id="PF13276">
    <property type="entry name" value="HTH_21"/>
    <property type="match status" value="1"/>
</dbReference>
<accession>A0ABP9KN19</accession>
<dbReference type="InterPro" id="IPR048020">
    <property type="entry name" value="Transpos_IS3"/>
</dbReference>
<dbReference type="NCBIfam" id="NF033516">
    <property type="entry name" value="transpos_IS3"/>
    <property type="match status" value="1"/>
</dbReference>
<reference evidence="3" key="1">
    <citation type="journal article" date="2019" name="Int. J. Syst. Evol. Microbiol.">
        <title>The Global Catalogue of Microorganisms (GCM) 10K type strain sequencing project: providing services to taxonomists for standard genome sequencing and annotation.</title>
        <authorList>
            <consortium name="The Broad Institute Genomics Platform"/>
            <consortium name="The Broad Institute Genome Sequencing Center for Infectious Disease"/>
            <person name="Wu L."/>
            <person name="Ma J."/>
        </authorList>
    </citation>
    <scope>NUCLEOTIDE SEQUENCE [LARGE SCALE GENOMIC DNA]</scope>
    <source>
        <strain evidence="3">JCM 18410</strain>
    </source>
</reference>
<evidence type="ECO:0000313" key="3">
    <source>
        <dbReference type="Proteomes" id="UP001500124"/>
    </source>
</evidence>
<evidence type="ECO:0000313" key="2">
    <source>
        <dbReference type="EMBL" id="GAA5060220.1"/>
    </source>
</evidence>
<proteinExistence type="predicted"/>
<dbReference type="InterPro" id="IPR050900">
    <property type="entry name" value="Transposase_IS3/IS150/IS904"/>
</dbReference>
<protein>
    <recommendedName>
        <fullName evidence="1">HTH-like domain-containing protein</fullName>
    </recommendedName>
</protein>
<evidence type="ECO:0000259" key="1">
    <source>
        <dbReference type="Pfam" id="PF13276"/>
    </source>
</evidence>